<proteinExistence type="predicted"/>
<comment type="caution">
    <text evidence="2">The sequence shown here is derived from an EMBL/GenBank/DDBJ whole genome shotgun (WGS) entry which is preliminary data.</text>
</comment>
<evidence type="ECO:0000313" key="2">
    <source>
        <dbReference type="EMBL" id="KAJ1910719.1"/>
    </source>
</evidence>
<dbReference type="AlphaFoldDB" id="A0A9W7ZLF7"/>
<gene>
    <name evidence="2" type="ORF">H4219_006142</name>
</gene>
<dbReference type="Proteomes" id="UP001150538">
    <property type="component" value="Unassembled WGS sequence"/>
</dbReference>
<keyword evidence="3" id="KW-1185">Reference proteome</keyword>
<evidence type="ECO:0000313" key="3">
    <source>
        <dbReference type="Proteomes" id="UP001150538"/>
    </source>
</evidence>
<name>A0A9W7ZLF7_9FUNG</name>
<accession>A0A9W7ZLF7</accession>
<keyword evidence="1" id="KW-0175">Coiled coil</keyword>
<dbReference type="EMBL" id="JANBPU010000538">
    <property type="protein sequence ID" value="KAJ1910719.1"/>
    <property type="molecule type" value="Genomic_DNA"/>
</dbReference>
<feature type="coiled-coil region" evidence="1">
    <location>
        <begin position="146"/>
        <end position="173"/>
    </location>
</feature>
<feature type="non-terminal residue" evidence="2">
    <location>
        <position position="198"/>
    </location>
</feature>
<protein>
    <submittedName>
        <fullName evidence="2">Uncharacterized protein</fullName>
    </submittedName>
</protein>
<sequence>MSLDSTKPPVLRMKSTKRSIESPVLKSIQDRACDELASIFVVISDKLIDMSPTSEVKVWIPITKGKQKAHIKAFLEHFNEVTDLNERSLIISKVVEHLKNTASKVDSILKEVKTCYGDISNKSYSSCLLGMGNNSQEYFNSATTSLENMITALETFNKKVKNFEEEINTVEEETNIAPNGSFGIETILSETFESAKTI</sequence>
<evidence type="ECO:0000256" key="1">
    <source>
        <dbReference type="SAM" id="Coils"/>
    </source>
</evidence>
<reference evidence="2" key="1">
    <citation type="submission" date="2022-07" db="EMBL/GenBank/DDBJ databases">
        <title>Phylogenomic reconstructions and comparative analyses of Kickxellomycotina fungi.</title>
        <authorList>
            <person name="Reynolds N.K."/>
            <person name="Stajich J.E."/>
            <person name="Barry K."/>
            <person name="Grigoriev I.V."/>
            <person name="Crous P."/>
            <person name="Smith M.E."/>
        </authorList>
    </citation>
    <scope>NUCLEOTIDE SEQUENCE</scope>
    <source>
        <strain evidence="2">NBRC 100468</strain>
    </source>
</reference>
<organism evidence="2 3">
    <name type="scientific">Mycoemilia scoparia</name>
    <dbReference type="NCBI Taxonomy" id="417184"/>
    <lineage>
        <taxon>Eukaryota</taxon>
        <taxon>Fungi</taxon>
        <taxon>Fungi incertae sedis</taxon>
        <taxon>Zoopagomycota</taxon>
        <taxon>Kickxellomycotina</taxon>
        <taxon>Kickxellomycetes</taxon>
        <taxon>Kickxellales</taxon>
        <taxon>Kickxellaceae</taxon>
        <taxon>Mycoemilia</taxon>
    </lineage>
</organism>